<protein>
    <submittedName>
        <fullName evidence="1">Uncharacterized protein</fullName>
    </submittedName>
</protein>
<evidence type="ECO:0000313" key="1">
    <source>
        <dbReference type="EMBL" id="WMN02176.1"/>
    </source>
</evidence>
<organism evidence="1 2">
    <name type="scientific">Rhodococcus erythropolis</name>
    <name type="common">Arthrobacter picolinophilus</name>
    <dbReference type="NCBI Taxonomy" id="1833"/>
    <lineage>
        <taxon>Bacteria</taxon>
        <taxon>Bacillati</taxon>
        <taxon>Actinomycetota</taxon>
        <taxon>Actinomycetes</taxon>
        <taxon>Mycobacteriales</taxon>
        <taxon>Nocardiaceae</taxon>
        <taxon>Rhodococcus</taxon>
        <taxon>Rhodococcus erythropolis group</taxon>
    </lineage>
</organism>
<gene>
    <name evidence="1" type="ORF">QIE55_33530</name>
</gene>
<evidence type="ECO:0000313" key="2">
    <source>
        <dbReference type="Proteomes" id="UP001230933"/>
    </source>
</evidence>
<dbReference type="AlphaFoldDB" id="A0AAX3ZZN2"/>
<proteinExistence type="predicted"/>
<name>A0AAX3ZZN2_RHOER</name>
<accession>A0AAX3ZZN2</accession>
<reference evidence="1" key="1">
    <citation type="submission" date="2023-08" db="EMBL/GenBank/DDBJ databases">
        <title>Isolation and Characterization of Rhodococcus erythropolis MGMM8.</title>
        <authorList>
            <person name="Diabankana R.G.C."/>
            <person name="Afordoanyi D.M."/>
            <person name="Validov S.Z."/>
        </authorList>
    </citation>
    <scope>NUCLEOTIDE SEQUENCE</scope>
    <source>
        <strain evidence="1">MGMM8</strain>
        <plasmid evidence="1">pMGMM8_4</plasmid>
    </source>
</reference>
<dbReference type="EMBL" id="CP133194">
    <property type="protein sequence ID" value="WMN02176.1"/>
    <property type="molecule type" value="Genomic_DNA"/>
</dbReference>
<keyword evidence="1" id="KW-0614">Plasmid</keyword>
<dbReference type="Proteomes" id="UP001230933">
    <property type="component" value="Plasmid pMGMM8_4"/>
</dbReference>
<sequence length="128" mass="15008">MRKTRTLEIDMTLPKFGSTVQIPFTESDLGTFSRQYSEMVLRTYEYTSVEQEMEDWSLQDGYLVFAPEVGTIRIARGTVDDETAWWVDIKDWARPCHGSAVPKWEYQAHFPGIFTVDWVGWIYAQWIV</sequence>
<geneLocation type="plasmid" evidence="1 2">
    <name>pMGMM8_4</name>
</geneLocation>
<dbReference type="RefSeq" id="WP_308372683.1">
    <property type="nucleotide sequence ID" value="NZ_CP133194.1"/>
</dbReference>